<protein>
    <submittedName>
        <fullName evidence="4">Polysaccharide deacetylase</fullName>
    </submittedName>
</protein>
<dbReference type="InterPro" id="IPR002509">
    <property type="entry name" value="NODB_dom"/>
</dbReference>
<keyword evidence="5" id="KW-1185">Reference proteome</keyword>
<dbReference type="InterPro" id="IPR051398">
    <property type="entry name" value="Polysacch_Deacetylase"/>
</dbReference>
<evidence type="ECO:0000256" key="1">
    <source>
        <dbReference type="ARBA" id="ARBA00004613"/>
    </source>
</evidence>
<evidence type="ECO:0000313" key="4">
    <source>
        <dbReference type="EMBL" id="SIR44262.1"/>
    </source>
</evidence>
<accession>A0A1N7AZ12</accession>
<dbReference type="Gene3D" id="3.20.20.370">
    <property type="entry name" value="Glycoside hydrolase/deacetylase"/>
    <property type="match status" value="1"/>
</dbReference>
<organism evidence="4 5">
    <name type="scientific">Pontibacter lucknowensis</name>
    <dbReference type="NCBI Taxonomy" id="1077936"/>
    <lineage>
        <taxon>Bacteria</taxon>
        <taxon>Pseudomonadati</taxon>
        <taxon>Bacteroidota</taxon>
        <taxon>Cytophagia</taxon>
        <taxon>Cytophagales</taxon>
        <taxon>Hymenobacteraceae</taxon>
        <taxon>Pontibacter</taxon>
    </lineage>
</organism>
<dbReference type="GO" id="GO:0016810">
    <property type="term" value="F:hydrolase activity, acting on carbon-nitrogen (but not peptide) bonds"/>
    <property type="evidence" value="ECO:0007669"/>
    <property type="project" value="InterPro"/>
</dbReference>
<dbReference type="PANTHER" id="PTHR34216:SF3">
    <property type="entry name" value="POLY-BETA-1,6-N-ACETYL-D-GLUCOSAMINE N-DEACETYLASE"/>
    <property type="match status" value="1"/>
</dbReference>
<dbReference type="EMBL" id="FTNM01000006">
    <property type="protein sequence ID" value="SIR44262.1"/>
    <property type="molecule type" value="Genomic_DNA"/>
</dbReference>
<dbReference type="RefSeq" id="WP_076423153.1">
    <property type="nucleotide sequence ID" value="NZ_FTNM01000006.1"/>
</dbReference>
<feature type="domain" description="NodB homology" evidence="3">
    <location>
        <begin position="82"/>
        <end position="322"/>
    </location>
</feature>
<dbReference type="Proteomes" id="UP000185924">
    <property type="component" value="Unassembled WGS sequence"/>
</dbReference>
<comment type="subcellular location">
    <subcellularLocation>
        <location evidence="1">Secreted</location>
    </subcellularLocation>
</comment>
<gene>
    <name evidence="4" type="ORF">SAMN05421545_3684</name>
</gene>
<dbReference type="OrthoDB" id="9778320at2"/>
<dbReference type="PROSITE" id="PS51677">
    <property type="entry name" value="NODB"/>
    <property type="match status" value="1"/>
</dbReference>
<evidence type="ECO:0000259" key="3">
    <source>
        <dbReference type="PROSITE" id="PS51677"/>
    </source>
</evidence>
<reference evidence="5" key="1">
    <citation type="submission" date="2017-01" db="EMBL/GenBank/DDBJ databases">
        <authorList>
            <person name="Varghese N."/>
            <person name="Submissions S."/>
        </authorList>
    </citation>
    <scope>NUCLEOTIDE SEQUENCE [LARGE SCALE GENOMIC DNA]</scope>
    <source>
        <strain evidence="5">DM9</strain>
    </source>
</reference>
<dbReference type="Pfam" id="PF01522">
    <property type="entry name" value="Polysacc_deac_1"/>
    <property type="match status" value="1"/>
</dbReference>
<dbReference type="InterPro" id="IPR011330">
    <property type="entry name" value="Glyco_hydro/deAcase_b/a-brl"/>
</dbReference>
<dbReference type="PANTHER" id="PTHR34216">
    <property type="match status" value="1"/>
</dbReference>
<keyword evidence="2" id="KW-0732">Signal</keyword>
<evidence type="ECO:0000256" key="2">
    <source>
        <dbReference type="ARBA" id="ARBA00022729"/>
    </source>
</evidence>
<evidence type="ECO:0000313" key="5">
    <source>
        <dbReference type="Proteomes" id="UP000185924"/>
    </source>
</evidence>
<name>A0A1N7AZ12_9BACT</name>
<dbReference type="CDD" id="cd10918">
    <property type="entry name" value="CE4_NodB_like_5s_6s"/>
    <property type="match status" value="1"/>
</dbReference>
<dbReference type="STRING" id="1077936.SAMN05421545_3684"/>
<proteinExistence type="predicted"/>
<dbReference type="SUPFAM" id="SSF88713">
    <property type="entry name" value="Glycoside hydrolase/deacetylase"/>
    <property type="match status" value="1"/>
</dbReference>
<dbReference type="GO" id="GO:0005975">
    <property type="term" value="P:carbohydrate metabolic process"/>
    <property type="evidence" value="ECO:0007669"/>
    <property type="project" value="InterPro"/>
</dbReference>
<dbReference type="AlphaFoldDB" id="A0A1N7AZ12"/>
<sequence length="322" mass="36865">MELSIRNVFTWLLANLLIMCGFVKRAKGRAMKADHILSMYFHDPSKKEFEACVKWLKHNGFTFISPEDLKNIIDKNLPLPKGAVLMTADDGWRGNVSNLVAVAEKYQVPVTIFVSTEAVEEGAYWWSYLEKAKDLKITIPSKSSLKLIMNDKRAALINEIKRQTKVERQAMTIKQIKQISKSKYVTIGGHTHTHPILVNCRNEQLYNELLISKLKLESWIGKEVKYFAYPNGDFGDREMRALKELGYKLAFSSEPRHITSEELKNTFCLPRFGLLEGASLAENICRMTGVWKPIMLKFRLPELAKDELKYGGDHSRRIPSPA</sequence>
<dbReference type="GO" id="GO:0005576">
    <property type="term" value="C:extracellular region"/>
    <property type="evidence" value="ECO:0007669"/>
    <property type="project" value="UniProtKB-SubCell"/>
</dbReference>